<evidence type="ECO:0000313" key="2">
    <source>
        <dbReference type="EMBL" id="PWA38897.1"/>
    </source>
</evidence>
<accession>A0A2U1KQ63</accession>
<dbReference type="EMBL" id="PKPP01015157">
    <property type="protein sequence ID" value="PWA38897.1"/>
    <property type="molecule type" value="Genomic_DNA"/>
</dbReference>
<organism evidence="2 3">
    <name type="scientific">Artemisia annua</name>
    <name type="common">Sweet wormwood</name>
    <dbReference type="NCBI Taxonomy" id="35608"/>
    <lineage>
        <taxon>Eukaryota</taxon>
        <taxon>Viridiplantae</taxon>
        <taxon>Streptophyta</taxon>
        <taxon>Embryophyta</taxon>
        <taxon>Tracheophyta</taxon>
        <taxon>Spermatophyta</taxon>
        <taxon>Magnoliopsida</taxon>
        <taxon>eudicotyledons</taxon>
        <taxon>Gunneridae</taxon>
        <taxon>Pentapetalae</taxon>
        <taxon>asterids</taxon>
        <taxon>campanulids</taxon>
        <taxon>Asterales</taxon>
        <taxon>Asteraceae</taxon>
        <taxon>Asteroideae</taxon>
        <taxon>Anthemideae</taxon>
        <taxon>Artemisiinae</taxon>
        <taxon>Artemisia</taxon>
    </lineage>
</organism>
<evidence type="ECO:0000313" key="3">
    <source>
        <dbReference type="Proteomes" id="UP000245207"/>
    </source>
</evidence>
<reference evidence="2 3" key="1">
    <citation type="journal article" date="2018" name="Mol. Plant">
        <title>The genome of Artemisia annua provides insight into the evolution of Asteraceae family and artemisinin biosynthesis.</title>
        <authorList>
            <person name="Shen Q."/>
            <person name="Zhang L."/>
            <person name="Liao Z."/>
            <person name="Wang S."/>
            <person name="Yan T."/>
            <person name="Shi P."/>
            <person name="Liu M."/>
            <person name="Fu X."/>
            <person name="Pan Q."/>
            <person name="Wang Y."/>
            <person name="Lv Z."/>
            <person name="Lu X."/>
            <person name="Zhang F."/>
            <person name="Jiang W."/>
            <person name="Ma Y."/>
            <person name="Chen M."/>
            <person name="Hao X."/>
            <person name="Li L."/>
            <person name="Tang Y."/>
            <person name="Lv G."/>
            <person name="Zhou Y."/>
            <person name="Sun X."/>
            <person name="Brodelius P.E."/>
            <person name="Rose J.K.C."/>
            <person name="Tang K."/>
        </authorList>
    </citation>
    <scope>NUCLEOTIDE SEQUENCE [LARGE SCALE GENOMIC DNA]</scope>
    <source>
        <strain evidence="3">cv. Huhao1</strain>
        <tissue evidence="2">Leaf</tissue>
    </source>
</reference>
<dbReference type="InterPro" id="IPR040256">
    <property type="entry name" value="At4g02000-like"/>
</dbReference>
<feature type="compositionally biased region" description="Polar residues" evidence="1">
    <location>
        <begin position="239"/>
        <end position="248"/>
    </location>
</feature>
<comment type="caution">
    <text evidence="2">The sequence shown here is derived from an EMBL/GenBank/DDBJ whole genome shotgun (WGS) entry which is preliminary data.</text>
</comment>
<evidence type="ECO:0000256" key="1">
    <source>
        <dbReference type="SAM" id="MobiDB-lite"/>
    </source>
</evidence>
<feature type="region of interest" description="Disordered" evidence="1">
    <location>
        <begin position="91"/>
        <end position="110"/>
    </location>
</feature>
<keyword evidence="3" id="KW-1185">Reference proteome</keyword>
<feature type="compositionally biased region" description="Low complexity" evidence="1">
    <location>
        <begin position="280"/>
        <end position="303"/>
    </location>
</feature>
<proteinExistence type="predicted"/>
<gene>
    <name evidence="2" type="ORF">CTI12_AA581690</name>
</gene>
<dbReference type="PANTHER" id="PTHR31286">
    <property type="entry name" value="GLYCINE-RICH CELL WALL STRUCTURAL PROTEIN 1.8-LIKE"/>
    <property type="match status" value="1"/>
</dbReference>
<evidence type="ECO:0008006" key="4">
    <source>
        <dbReference type="Google" id="ProtNLM"/>
    </source>
</evidence>
<dbReference type="AlphaFoldDB" id="A0A2U1KQ63"/>
<sequence>MDRMTTLICEKPFGRASFARVLVEIDSSRTLVDNVELWYEKLGKVLRIRVEYTWVPPRCKECKVFGHYWNDCVKKVNTVSKVNKDGENVKDAGVTLNKSNGENDNGDGDEGWQIAGNRRNMRNVGYNTHQGSYEKLGKVLRIRVEYTWVPPRCKECKVFGHYWNDCVKKVNTVSKVNKDGENVKDVGVTLNKSNGENDNGDGEEGWQIAGNRRNMRNVDYNTRQGSVGGYNAKRGSYNDKGSGNNRINVNVGGARNVQKKAEPVNNGKSTNGDLKLNVAKKSSCNKNGNGSTNGKNNMGSNSSDRLSTKKLGGDKPVVTSNRFDLLREEGVSDSIDPWKVVKELVVVACSTNVPIDKDILKGWNDEMVKFYTVKWNNRASKSGSIKLQLETEMKSLVHQIVQLNRNLNMNAKVNAEKMLKSSDVNNQSSSGVSLSSSSFLIFDRTFDIRMIRVCWFCLGTGFWKCNQVFDRGTDSKFCAGRLYCLWRWYYVIDWGDDCSYNQLCTTEFGLASALACILVDWIIACYALQNRVRNSALAVLFYVGFEFGNRLGYGIVISIHIVAMILYD</sequence>
<name>A0A2U1KQ63_ARTAN</name>
<dbReference type="PANTHER" id="PTHR31286:SF180">
    <property type="entry name" value="OS10G0362600 PROTEIN"/>
    <property type="match status" value="1"/>
</dbReference>
<feature type="region of interest" description="Disordered" evidence="1">
    <location>
        <begin position="221"/>
        <end position="314"/>
    </location>
</feature>
<protein>
    <recommendedName>
        <fullName evidence="4">Zinc knuckle CX2CX4HX4C</fullName>
    </recommendedName>
</protein>
<dbReference type="Proteomes" id="UP000245207">
    <property type="component" value="Unassembled WGS sequence"/>
</dbReference>